<dbReference type="STRING" id="1336235.GCA_000518785_00132"/>
<dbReference type="Proteomes" id="UP000254764">
    <property type="component" value="Unassembled WGS sequence"/>
</dbReference>
<keyword evidence="4" id="KW-0489">Methyltransferase</keyword>
<protein>
    <recommendedName>
        <fullName evidence="8">Tetrapyrrole methylase domain-containing protein</fullName>
    </recommendedName>
</protein>
<dbReference type="GO" id="GO:0030788">
    <property type="term" value="F:precorrin-2 C20-methyltransferase activity"/>
    <property type="evidence" value="ECO:0007669"/>
    <property type="project" value="InterPro"/>
</dbReference>
<keyword evidence="3" id="KW-0169">Cobalamin biosynthesis</keyword>
<evidence type="ECO:0000313" key="9">
    <source>
        <dbReference type="EMBL" id="SSC67404.1"/>
    </source>
</evidence>
<evidence type="ECO:0000256" key="5">
    <source>
        <dbReference type="ARBA" id="ARBA00022679"/>
    </source>
</evidence>
<dbReference type="RefSeq" id="WP_115670072.1">
    <property type="nucleotide sequence ID" value="NZ_UEYP01000004.1"/>
</dbReference>
<gene>
    <name evidence="9" type="ORF">RHIZ70_3112</name>
</gene>
<dbReference type="InterPro" id="IPR003043">
    <property type="entry name" value="Uropor_MeTrfase_CS"/>
</dbReference>
<dbReference type="Gene3D" id="3.30.950.10">
    <property type="entry name" value="Methyltransferase, Cobalt-precorrin-4 Transmethylase, Domain 2"/>
    <property type="match status" value="1"/>
</dbReference>
<dbReference type="InterPro" id="IPR014776">
    <property type="entry name" value="4pyrrole_Mease_sub2"/>
</dbReference>
<dbReference type="SUPFAM" id="SSF53790">
    <property type="entry name" value="Tetrapyrrole methylase"/>
    <property type="match status" value="1"/>
</dbReference>
<dbReference type="PROSITE" id="PS00839">
    <property type="entry name" value="SUMT_1"/>
    <property type="match status" value="1"/>
</dbReference>
<reference evidence="10" key="1">
    <citation type="submission" date="2018-07" db="EMBL/GenBank/DDBJ databases">
        <authorList>
            <person name="Peiro R."/>
            <person name="Begona"/>
            <person name="Cbmso G."/>
            <person name="Lopez M."/>
            <person name="Gonzalez S."/>
        </authorList>
    </citation>
    <scope>NUCLEOTIDE SEQUENCE [LARGE SCALE GENOMIC DNA]</scope>
</reference>
<dbReference type="CDD" id="cd11645">
    <property type="entry name" value="Precorrin_2_C20_MT"/>
    <property type="match status" value="1"/>
</dbReference>
<evidence type="ECO:0000256" key="1">
    <source>
        <dbReference type="ARBA" id="ARBA00004953"/>
    </source>
</evidence>
<name>A0A376AI34_9HYPH</name>
<evidence type="ECO:0000256" key="7">
    <source>
        <dbReference type="PIRNR" id="PIRNR036427"/>
    </source>
</evidence>
<dbReference type="InterPro" id="IPR035996">
    <property type="entry name" value="4pyrrol_Methylase_sf"/>
</dbReference>
<evidence type="ECO:0000256" key="6">
    <source>
        <dbReference type="ARBA" id="ARBA00022691"/>
    </source>
</evidence>
<dbReference type="NCBIfam" id="TIGR01467">
    <property type="entry name" value="cobI_cbiL"/>
    <property type="match status" value="1"/>
</dbReference>
<dbReference type="GO" id="GO:0009236">
    <property type="term" value="P:cobalamin biosynthetic process"/>
    <property type="evidence" value="ECO:0007669"/>
    <property type="project" value="UniProtKB-UniRule"/>
</dbReference>
<dbReference type="UniPathway" id="UPA00148"/>
<organism evidence="9 10">
    <name type="scientific">Ciceribacter selenitireducens ATCC BAA-1503</name>
    <dbReference type="NCBI Taxonomy" id="1336235"/>
    <lineage>
        <taxon>Bacteria</taxon>
        <taxon>Pseudomonadati</taxon>
        <taxon>Pseudomonadota</taxon>
        <taxon>Alphaproteobacteria</taxon>
        <taxon>Hyphomicrobiales</taxon>
        <taxon>Rhizobiaceae</taxon>
        <taxon>Ciceribacter</taxon>
    </lineage>
</organism>
<dbReference type="AlphaFoldDB" id="A0A376AI34"/>
<dbReference type="InterPro" id="IPR006364">
    <property type="entry name" value="CobI/CbiL/CobIJ_dom"/>
</dbReference>
<dbReference type="PANTHER" id="PTHR43467:SF2">
    <property type="entry name" value="COBALT-PRECORRIN-2 C(20)-METHYLTRANSFERASE"/>
    <property type="match status" value="1"/>
</dbReference>
<keyword evidence="10" id="KW-1185">Reference proteome</keyword>
<accession>A0A376AI34</accession>
<comment type="similarity">
    <text evidence="2 7">Belongs to the precorrin methyltransferase family.</text>
</comment>
<comment type="pathway">
    <text evidence="1">Cofactor biosynthesis; adenosylcobalamin biosynthesis.</text>
</comment>
<dbReference type="GO" id="GO:0032259">
    <property type="term" value="P:methylation"/>
    <property type="evidence" value="ECO:0007669"/>
    <property type="project" value="UniProtKB-KW"/>
</dbReference>
<keyword evidence="6" id="KW-0949">S-adenosyl-L-methionine</keyword>
<dbReference type="InterPro" id="IPR014777">
    <property type="entry name" value="4pyrrole_Mease_sub1"/>
</dbReference>
<feature type="domain" description="Tetrapyrrole methylase" evidence="8">
    <location>
        <begin position="4"/>
        <end position="209"/>
    </location>
</feature>
<evidence type="ECO:0000256" key="3">
    <source>
        <dbReference type="ARBA" id="ARBA00022573"/>
    </source>
</evidence>
<evidence type="ECO:0000256" key="4">
    <source>
        <dbReference type="ARBA" id="ARBA00022603"/>
    </source>
</evidence>
<sequence>MTGKLYGLGLGPGDPELITLKAHRILSAAPVVAYPAPDTGPSFARQIAAAHLSFHQVEVPIVVPMRVERFPAQEIYDEAAETLSRHLDAGLDVAVLCEGDPFFYGSFMYLFERLSGRYETEIVPGVSSMMAAAAALGRPLAARNDVLSIVPGPLDDETLRSRIDAAGAVAIIKVGRHFHRIRALIEAMGLTAHAGYVERVSLPEQRVLPLSAVAEDVAPYFSMILIYKGGEGWNASLAAENARHNGMTP</sequence>
<dbReference type="PIRSF" id="PIRSF036427">
    <property type="entry name" value="Precrrn-2_mtase"/>
    <property type="match status" value="1"/>
</dbReference>
<dbReference type="InterPro" id="IPR000878">
    <property type="entry name" value="4pyrrol_Mease"/>
</dbReference>
<dbReference type="PANTHER" id="PTHR43467">
    <property type="entry name" value="COBALT-PRECORRIN-2 C(20)-METHYLTRANSFERASE"/>
    <property type="match status" value="1"/>
</dbReference>
<evidence type="ECO:0000259" key="8">
    <source>
        <dbReference type="Pfam" id="PF00590"/>
    </source>
</evidence>
<dbReference type="OrthoDB" id="9804789at2"/>
<evidence type="ECO:0000256" key="2">
    <source>
        <dbReference type="ARBA" id="ARBA00005879"/>
    </source>
</evidence>
<dbReference type="EMBL" id="UEYP01000004">
    <property type="protein sequence ID" value="SSC67404.1"/>
    <property type="molecule type" value="Genomic_DNA"/>
</dbReference>
<evidence type="ECO:0000313" key="10">
    <source>
        <dbReference type="Proteomes" id="UP000254764"/>
    </source>
</evidence>
<dbReference type="InterPro" id="IPR012382">
    <property type="entry name" value="CobI/CbiL"/>
</dbReference>
<dbReference type="Gene3D" id="3.40.1010.10">
    <property type="entry name" value="Cobalt-precorrin-4 Transmethylase, Domain 1"/>
    <property type="match status" value="1"/>
</dbReference>
<keyword evidence="5" id="KW-0808">Transferase</keyword>
<proteinExistence type="inferred from homology"/>
<dbReference type="Pfam" id="PF00590">
    <property type="entry name" value="TP_methylase"/>
    <property type="match status" value="1"/>
</dbReference>